<sequence length="448" mass="47284">MSATRRALAAAARGTGAERAPLALRVRASGRRGRGAAVGDAGGATADLCAALVEGSGLSDETARRVAAAAAQPHGPSRSAPALAGRIATLQRMLGRADADKAIRAFPQLLACRVEELELRLQMWEDAFPSAPPADLRRRLLAQPQLLAVAVESTVPGLFEMAVIAGVERGGWEGWAYKSLRLALYRPEKFRARLWRTLAMLNGSGGGDAGGAADGTAAGDGGSGKLDSGGEPDGSPEPQAAADGLFTFADVQAAVRRDHRWLLMREEAVKARLEALQGELEVPWPAVARAFLQQPNIVCKRPETLAPRARAFLALGGVGRARALRALCLMPSLLSLKPEVVAARWRALERAAAAHPPWRAQLAAAAAGSVASMLVRSGAVYARLEYLEQTDQWGGSLKTIMDMGAAKFAARFPEFELWRRVREGLDGPEDASEASAAAAAGEQEAESR</sequence>
<dbReference type="InParanoid" id="A0A2V0NPA6"/>
<organism evidence="2 4">
    <name type="scientific">Raphidocelis subcapitata</name>
    <dbReference type="NCBI Taxonomy" id="307507"/>
    <lineage>
        <taxon>Eukaryota</taxon>
        <taxon>Viridiplantae</taxon>
        <taxon>Chlorophyta</taxon>
        <taxon>core chlorophytes</taxon>
        <taxon>Chlorophyceae</taxon>
        <taxon>CS clade</taxon>
        <taxon>Sphaeropleales</taxon>
        <taxon>Selenastraceae</taxon>
        <taxon>Raphidocelis</taxon>
    </lineage>
</organism>
<evidence type="ECO:0000313" key="3">
    <source>
        <dbReference type="EMBL" id="GBF90189.1"/>
    </source>
</evidence>
<comment type="caution">
    <text evidence="2">The sequence shown here is derived from an EMBL/GenBank/DDBJ whole genome shotgun (WGS) entry which is preliminary data.</text>
</comment>
<name>A0A2V0NPA6_9CHLO</name>
<evidence type="ECO:0000313" key="4">
    <source>
        <dbReference type="Proteomes" id="UP000247498"/>
    </source>
</evidence>
<dbReference type="AlphaFoldDB" id="A0A2V0NPA6"/>
<dbReference type="EMBL" id="BDRX01000015">
    <property type="protein sequence ID" value="GBF90189.1"/>
    <property type="molecule type" value="Genomic_DNA"/>
</dbReference>
<dbReference type="Proteomes" id="UP000247498">
    <property type="component" value="Unassembled WGS sequence"/>
</dbReference>
<feature type="region of interest" description="Disordered" evidence="1">
    <location>
        <begin position="426"/>
        <end position="448"/>
    </location>
</feature>
<proteinExistence type="predicted"/>
<feature type="region of interest" description="Disordered" evidence="1">
    <location>
        <begin position="211"/>
        <end position="241"/>
    </location>
</feature>
<keyword evidence="4" id="KW-1185">Reference proteome</keyword>
<feature type="compositionally biased region" description="Gly residues" evidence="1">
    <location>
        <begin position="211"/>
        <end position="224"/>
    </location>
</feature>
<protein>
    <submittedName>
        <fullName evidence="2">Uncharacterized protein</fullName>
    </submittedName>
</protein>
<dbReference type="OrthoDB" id="558666at2759"/>
<gene>
    <name evidence="2" type="ORF">Rsub_01826</name>
    <name evidence="3" type="ORF">Rsub_03322</name>
</gene>
<accession>A0A2V0NPA6</accession>
<evidence type="ECO:0000313" key="2">
    <source>
        <dbReference type="EMBL" id="GBF89109.1"/>
    </source>
</evidence>
<dbReference type="EMBL" id="BDRX01000008">
    <property type="protein sequence ID" value="GBF89109.1"/>
    <property type="molecule type" value="Genomic_DNA"/>
</dbReference>
<evidence type="ECO:0000256" key="1">
    <source>
        <dbReference type="SAM" id="MobiDB-lite"/>
    </source>
</evidence>
<reference evidence="2 4" key="1">
    <citation type="journal article" date="2018" name="Sci. Rep.">
        <title>Raphidocelis subcapitata (=Pseudokirchneriella subcapitata) provides an insight into genome evolution and environmental adaptations in the Sphaeropleales.</title>
        <authorList>
            <person name="Suzuki S."/>
            <person name="Yamaguchi H."/>
            <person name="Nakajima N."/>
            <person name="Kawachi M."/>
        </authorList>
    </citation>
    <scope>NUCLEOTIDE SEQUENCE [LARGE SCALE GENOMIC DNA]</scope>
    <source>
        <strain evidence="2 4">NIES-35</strain>
    </source>
</reference>
<feature type="compositionally biased region" description="Low complexity" evidence="1">
    <location>
        <begin position="433"/>
        <end position="442"/>
    </location>
</feature>
<dbReference type="InterPro" id="IPR038538">
    <property type="entry name" value="MTERF_sf"/>
</dbReference>
<dbReference type="Gene3D" id="1.25.70.10">
    <property type="entry name" value="Transcription termination factor 3, mitochondrial"/>
    <property type="match status" value="2"/>
</dbReference>